<feature type="signal peptide" evidence="4">
    <location>
        <begin position="1"/>
        <end position="21"/>
    </location>
</feature>
<dbReference type="GO" id="GO:0043410">
    <property type="term" value="P:positive regulation of MAPK cascade"/>
    <property type="evidence" value="ECO:0007669"/>
    <property type="project" value="TreeGrafter"/>
</dbReference>
<evidence type="ECO:0000256" key="4">
    <source>
        <dbReference type="SAM" id="SignalP"/>
    </source>
</evidence>
<evidence type="ECO:0000313" key="5">
    <source>
        <dbReference type="EMBL" id="KAK2715759.1"/>
    </source>
</evidence>
<dbReference type="SMART" id="SM00192">
    <property type="entry name" value="LDLa"/>
    <property type="match status" value="1"/>
</dbReference>
<dbReference type="AlphaFoldDB" id="A0AA88HT56"/>
<dbReference type="EMBL" id="JAVRJZ010000012">
    <property type="protein sequence ID" value="KAK2715759.1"/>
    <property type="molecule type" value="Genomic_DNA"/>
</dbReference>
<gene>
    <name evidence="5" type="ORF">QYM36_010362</name>
</gene>
<evidence type="ECO:0000256" key="3">
    <source>
        <dbReference type="SAM" id="MobiDB-lite"/>
    </source>
</evidence>
<proteinExistence type="predicted"/>
<organism evidence="5 6">
    <name type="scientific">Artemia franciscana</name>
    <name type="common">Brine shrimp</name>
    <name type="synonym">Artemia sanfranciscana</name>
    <dbReference type="NCBI Taxonomy" id="6661"/>
    <lineage>
        <taxon>Eukaryota</taxon>
        <taxon>Metazoa</taxon>
        <taxon>Ecdysozoa</taxon>
        <taxon>Arthropoda</taxon>
        <taxon>Crustacea</taxon>
        <taxon>Branchiopoda</taxon>
        <taxon>Anostraca</taxon>
        <taxon>Artemiidae</taxon>
        <taxon>Artemia</taxon>
    </lineage>
</organism>
<evidence type="ECO:0000313" key="6">
    <source>
        <dbReference type="Proteomes" id="UP001187531"/>
    </source>
</evidence>
<sequence length="207" mass="23809">MCSHLWILTALICTNITVSLTEHWEDNTLIDSRVGLGQNHEAPGQPGLYNVAQYIGALSKRTPLAPVKSYDKKPLRKPKKQLKKKEPRKKAKPHMDRDREMNMVETVDTNGRSFSNQIMASRMPRERKPYDVPRIDCPADSDGLERFACPSDSHGRYLCLDDHQLCDGYYDCPGKEDEDRKSCMFYKTMRAHLDVVADALLRWVRGR</sequence>
<accession>A0AA88HT56</accession>
<name>A0AA88HT56_ARTSF</name>
<dbReference type="InterPro" id="IPR023415">
    <property type="entry name" value="LDLR_class-A_CS"/>
</dbReference>
<dbReference type="PROSITE" id="PS50068">
    <property type="entry name" value="LDLRA_2"/>
    <property type="match status" value="1"/>
</dbReference>
<keyword evidence="4" id="KW-0732">Signal</keyword>
<protein>
    <submittedName>
        <fullName evidence="5">Uncharacterized protein</fullName>
    </submittedName>
</protein>
<comment type="caution">
    <text evidence="5">The sequence shown here is derived from an EMBL/GenBank/DDBJ whole genome shotgun (WGS) entry which is preliminary data.</text>
</comment>
<reference evidence="5" key="1">
    <citation type="submission" date="2023-07" db="EMBL/GenBank/DDBJ databases">
        <title>Chromosome-level genome assembly of Artemia franciscana.</title>
        <authorList>
            <person name="Jo E."/>
        </authorList>
    </citation>
    <scope>NUCLEOTIDE SEQUENCE</scope>
    <source>
        <tissue evidence="5">Whole body</tissue>
    </source>
</reference>
<dbReference type="PROSITE" id="PS01209">
    <property type="entry name" value="LDLRA_1"/>
    <property type="match status" value="1"/>
</dbReference>
<feature type="region of interest" description="Disordered" evidence="3">
    <location>
        <begin position="66"/>
        <end position="98"/>
    </location>
</feature>
<keyword evidence="6" id="KW-1185">Reference proteome</keyword>
<dbReference type="PANTHER" id="PTHR21105:SF0">
    <property type="entry name" value="GH16255P"/>
    <property type="match status" value="1"/>
</dbReference>
<comment type="caution">
    <text evidence="2">Lacks conserved residue(s) required for the propagation of feature annotation.</text>
</comment>
<dbReference type="GO" id="GO:0043195">
    <property type="term" value="C:terminal bouton"/>
    <property type="evidence" value="ECO:0007669"/>
    <property type="project" value="TreeGrafter"/>
</dbReference>
<dbReference type="PANTHER" id="PTHR21105">
    <property type="entry name" value="GH16255P"/>
    <property type="match status" value="1"/>
</dbReference>
<evidence type="ECO:0000256" key="1">
    <source>
        <dbReference type="ARBA" id="ARBA00023157"/>
    </source>
</evidence>
<feature type="compositionally biased region" description="Basic residues" evidence="3">
    <location>
        <begin position="74"/>
        <end position="92"/>
    </location>
</feature>
<dbReference type="Proteomes" id="UP001187531">
    <property type="component" value="Unassembled WGS sequence"/>
</dbReference>
<dbReference type="CDD" id="cd00112">
    <property type="entry name" value="LDLa"/>
    <property type="match status" value="1"/>
</dbReference>
<keyword evidence="1" id="KW-1015">Disulfide bond</keyword>
<evidence type="ECO:0000256" key="2">
    <source>
        <dbReference type="PROSITE-ProRule" id="PRU00124"/>
    </source>
</evidence>
<feature type="chain" id="PRO_5041706851" evidence="4">
    <location>
        <begin position="22"/>
        <end position="207"/>
    </location>
</feature>
<dbReference type="GO" id="GO:0030297">
    <property type="term" value="F:transmembrane receptor protein tyrosine kinase activator activity"/>
    <property type="evidence" value="ECO:0007669"/>
    <property type="project" value="TreeGrafter"/>
</dbReference>
<dbReference type="InterPro" id="IPR002172">
    <property type="entry name" value="LDrepeatLR_classA_rpt"/>
</dbReference>